<feature type="signal peptide" evidence="1">
    <location>
        <begin position="1"/>
        <end position="21"/>
    </location>
</feature>
<dbReference type="OrthoDB" id="1910009at2759"/>
<dbReference type="EMBL" id="OV696693">
    <property type="protein sequence ID" value="CAH1271254.1"/>
    <property type="molecule type" value="Genomic_DNA"/>
</dbReference>
<protein>
    <submittedName>
        <fullName evidence="2">SELENOF protein</fullName>
    </submittedName>
</protein>
<sequence>MAPASYFLWMVLLFLVTLVTCEFTSEKCQDLGFTTNLLCSSCDELKQFQLQSLEDNCRQCCQQDNPGSTQQLFPGALLEVCG</sequence>
<evidence type="ECO:0000313" key="2">
    <source>
        <dbReference type="EMBL" id="CAH1271254.1"/>
    </source>
</evidence>
<dbReference type="AlphaFoldDB" id="A0A8K0EWB3"/>
<accession>A0A8K0EWB3</accession>
<name>A0A8K0EWB3_BRALA</name>
<dbReference type="InterPro" id="IPR039992">
    <property type="entry name" value="Sep15_SelM"/>
</dbReference>
<evidence type="ECO:0000256" key="1">
    <source>
        <dbReference type="SAM" id="SignalP"/>
    </source>
</evidence>
<keyword evidence="1" id="KW-0732">Signal</keyword>
<feature type="chain" id="PRO_5035447511" evidence="1">
    <location>
        <begin position="22"/>
        <end position="82"/>
    </location>
</feature>
<dbReference type="GO" id="GO:0005788">
    <property type="term" value="C:endoplasmic reticulum lumen"/>
    <property type="evidence" value="ECO:0007669"/>
    <property type="project" value="TreeGrafter"/>
</dbReference>
<dbReference type="GO" id="GO:0016491">
    <property type="term" value="F:oxidoreductase activity"/>
    <property type="evidence" value="ECO:0007669"/>
    <property type="project" value="TreeGrafter"/>
</dbReference>
<keyword evidence="3" id="KW-1185">Reference proteome</keyword>
<dbReference type="PANTHER" id="PTHR13077">
    <property type="entry name" value="SELENOPROTEIN F"/>
    <property type="match status" value="1"/>
</dbReference>
<organism evidence="2 3">
    <name type="scientific">Branchiostoma lanceolatum</name>
    <name type="common">Common lancelet</name>
    <name type="synonym">Amphioxus lanceolatum</name>
    <dbReference type="NCBI Taxonomy" id="7740"/>
    <lineage>
        <taxon>Eukaryota</taxon>
        <taxon>Metazoa</taxon>
        <taxon>Chordata</taxon>
        <taxon>Cephalochordata</taxon>
        <taxon>Leptocardii</taxon>
        <taxon>Amphioxiformes</taxon>
        <taxon>Branchiostomatidae</taxon>
        <taxon>Branchiostoma</taxon>
    </lineage>
</organism>
<proteinExistence type="predicted"/>
<dbReference type="Proteomes" id="UP000838412">
    <property type="component" value="Chromosome 8"/>
</dbReference>
<gene>
    <name evidence="2" type="primary">SELENOF</name>
    <name evidence="2" type="ORF">BLAG_LOCUS23338</name>
</gene>
<reference evidence="2" key="1">
    <citation type="submission" date="2022-01" db="EMBL/GenBank/DDBJ databases">
        <authorList>
            <person name="Braso-Vives M."/>
        </authorList>
    </citation>
    <scope>NUCLEOTIDE SEQUENCE</scope>
</reference>
<dbReference type="PANTHER" id="PTHR13077:SF6">
    <property type="entry name" value="SELENOPROTEIN F"/>
    <property type="match status" value="1"/>
</dbReference>
<evidence type="ECO:0000313" key="3">
    <source>
        <dbReference type="Proteomes" id="UP000838412"/>
    </source>
</evidence>